<dbReference type="AlphaFoldDB" id="A0A1W6CU40"/>
<dbReference type="InterPro" id="IPR027417">
    <property type="entry name" value="P-loop_NTPase"/>
</dbReference>
<dbReference type="RefSeq" id="WP_085376453.1">
    <property type="nucleotide sequence ID" value="NZ_CP020612.1"/>
</dbReference>
<dbReference type="InterPro" id="IPR050238">
    <property type="entry name" value="DNA_Rep/Repair_Clamp_Loader"/>
</dbReference>
<gene>
    <name evidence="2" type="ORF">B0A89_00410</name>
</gene>
<dbReference type="Pfam" id="PF13177">
    <property type="entry name" value="DNA_pol3_delta2"/>
    <property type="match status" value="1"/>
</dbReference>
<protein>
    <submittedName>
        <fullName evidence="2">DNA polymerase III subunit delta</fullName>
    </submittedName>
</protein>
<keyword evidence="3" id="KW-1185">Reference proteome</keyword>
<dbReference type="OrthoDB" id="9811073at2"/>
<organism evidence="2 3">
    <name type="scientific">Paracoccus contaminans</name>
    <dbReference type="NCBI Taxonomy" id="1945662"/>
    <lineage>
        <taxon>Bacteria</taxon>
        <taxon>Pseudomonadati</taxon>
        <taxon>Pseudomonadota</taxon>
        <taxon>Alphaproteobacteria</taxon>
        <taxon>Rhodobacterales</taxon>
        <taxon>Paracoccaceae</taxon>
        <taxon>Paracoccus</taxon>
    </lineage>
</organism>
<dbReference type="Proteomes" id="UP000193017">
    <property type="component" value="Chromosome"/>
</dbReference>
<feature type="region of interest" description="Disordered" evidence="1">
    <location>
        <begin position="1"/>
        <end position="25"/>
    </location>
</feature>
<reference evidence="2 3" key="1">
    <citation type="submission" date="2017-03" db="EMBL/GenBank/DDBJ databases">
        <title>Genome sequence of Paracoccus contaminans isolated from a water microcosm.</title>
        <authorList>
            <person name="Aurass P."/>
            <person name="Karste S."/>
            <person name="Trost E."/>
            <person name="Glaeser S.P."/>
            <person name="Kaempfer P."/>
            <person name="Flieger A."/>
        </authorList>
    </citation>
    <scope>NUCLEOTIDE SEQUENCE [LARGE SCALE GENOMIC DNA]</scope>
    <source>
        <strain evidence="3">RKI 16-01929T\LMG 29738T\CCM 8701T\CIP 111112T</strain>
    </source>
</reference>
<name>A0A1W6CU40_9RHOB</name>
<dbReference type="SUPFAM" id="SSF52540">
    <property type="entry name" value="P-loop containing nucleoside triphosphate hydrolases"/>
    <property type="match status" value="1"/>
</dbReference>
<accession>A0A1W6CU40</accession>
<proteinExistence type="predicted"/>
<evidence type="ECO:0000313" key="3">
    <source>
        <dbReference type="Proteomes" id="UP000193017"/>
    </source>
</evidence>
<dbReference type="STRING" id="1945662.B0A89_00410"/>
<dbReference type="GO" id="GO:0009360">
    <property type="term" value="C:DNA polymerase III complex"/>
    <property type="evidence" value="ECO:0007669"/>
    <property type="project" value="TreeGrafter"/>
</dbReference>
<dbReference type="GO" id="GO:0006261">
    <property type="term" value="P:DNA-templated DNA replication"/>
    <property type="evidence" value="ECO:0007669"/>
    <property type="project" value="TreeGrafter"/>
</dbReference>
<dbReference type="Gene3D" id="3.40.50.300">
    <property type="entry name" value="P-loop containing nucleotide triphosphate hydrolases"/>
    <property type="match status" value="1"/>
</dbReference>
<evidence type="ECO:0000256" key="1">
    <source>
        <dbReference type="SAM" id="MobiDB-lite"/>
    </source>
</evidence>
<dbReference type="PANTHER" id="PTHR11669">
    <property type="entry name" value="REPLICATION FACTOR C / DNA POLYMERASE III GAMMA-TAU SUBUNIT"/>
    <property type="match status" value="1"/>
</dbReference>
<evidence type="ECO:0000313" key="2">
    <source>
        <dbReference type="EMBL" id="ARJ68346.1"/>
    </source>
</evidence>
<dbReference type="PANTHER" id="PTHR11669:SF8">
    <property type="entry name" value="DNA POLYMERASE III SUBUNIT DELTA"/>
    <property type="match status" value="1"/>
</dbReference>
<dbReference type="NCBIfam" id="NF005677">
    <property type="entry name" value="PRK07471.1"/>
    <property type="match status" value="1"/>
</dbReference>
<dbReference type="KEGG" id="pcon:B0A89_00410"/>
<sequence length="370" mass="38690">MSGAAEDPPVEADRVPGAPHPRHAPRVIGQDEAVAAFLAAAAAGRLHHGWLLTGPRGTGKATLAWAIARWLIAGGDADDIAVPETHPAIRRITALSEPRLHLVRRSVDERTGRLRSEIVVDDIRRLISFFHMSAAEGGRRVAIIDAADEMNTAAANAVLKMLEEPPTDGVLLLVSHQPGRLLPTIRSRCRTLRLTPLCPEAMAEALAPLQVQGDPARLAALAGGSVGEALRLAGQGGLDRYGELVALLSGLPALDRVRSAAFAEAAGARAGAEGDPFDLTMTLIDRFLSRAARAGLMGPPLPEAAQGEGALLARLSPDEDASRHWAGAQAHLSARARRGRAVNLDPAALVMDMLLTLAQGPGATDAAGRG</sequence>
<dbReference type="EMBL" id="CP020612">
    <property type="protein sequence ID" value="ARJ68346.1"/>
    <property type="molecule type" value="Genomic_DNA"/>
</dbReference>